<reference evidence="3 4" key="1">
    <citation type="submission" date="2024-05" db="EMBL/GenBank/DDBJ databases">
        <title>Genome sequencing and assembly of Indian major carp, Cirrhinus mrigala (Hamilton, 1822).</title>
        <authorList>
            <person name="Mohindra V."/>
            <person name="Chowdhury L.M."/>
            <person name="Lal K."/>
            <person name="Jena J.K."/>
        </authorList>
    </citation>
    <scope>NUCLEOTIDE SEQUENCE [LARGE SCALE GENOMIC DNA]</scope>
    <source>
        <strain evidence="3">CM1030</strain>
        <tissue evidence="3">Blood</tissue>
    </source>
</reference>
<protein>
    <submittedName>
        <fullName evidence="3">Uncharacterized protein</fullName>
    </submittedName>
</protein>
<dbReference type="AlphaFoldDB" id="A0ABD0MWE6"/>
<feature type="region of interest" description="Disordered" evidence="1">
    <location>
        <begin position="95"/>
        <end position="116"/>
    </location>
</feature>
<keyword evidence="4" id="KW-1185">Reference proteome</keyword>
<evidence type="ECO:0000313" key="4">
    <source>
        <dbReference type="Proteomes" id="UP001529510"/>
    </source>
</evidence>
<evidence type="ECO:0000256" key="2">
    <source>
        <dbReference type="SAM" id="SignalP"/>
    </source>
</evidence>
<accession>A0ABD0MWE6</accession>
<dbReference type="Proteomes" id="UP001529510">
    <property type="component" value="Unassembled WGS sequence"/>
</dbReference>
<dbReference type="EMBL" id="JAMKFB020000189">
    <property type="protein sequence ID" value="KAL0152403.1"/>
    <property type="molecule type" value="Genomic_DNA"/>
</dbReference>
<evidence type="ECO:0000256" key="1">
    <source>
        <dbReference type="SAM" id="MobiDB-lite"/>
    </source>
</evidence>
<feature type="signal peptide" evidence="2">
    <location>
        <begin position="1"/>
        <end position="15"/>
    </location>
</feature>
<feature type="chain" id="PRO_5044882621" evidence="2">
    <location>
        <begin position="16"/>
        <end position="116"/>
    </location>
</feature>
<sequence>MTASVMAVTILSVWATHYTPEVSSVQKSAPEVLSDHESAPVPPEVAVLVAEPPKGSMDTTIESPEVAAFAAEPLELAASTAASSAAVMPAAVSPEVAAEAVEPHKTGTSVPDYVRR</sequence>
<keyword evidence="2" id="KW-0732">Signal</keyword>
<evidence type="ECO:0000313" key="3">
    <source>
        <dbReference type="EMBL" id="KAL0152403.1"/>
    </source>
</evidence>
<organism evidence="3 4">
    <name type="scientific">Cirrhinus mrigala</name>
    <name type="common">Mrigala</name>
    <dbReference type="NCBI Taxonomy" id="683832"/>
    <lineage>
        <taxon>Eukaryota</taxon>
        <taxon>Metazoa</taxon>
        <taxon>Chordata</taxon>
        <taxon>Craniata</taxon>
        <taxon>Vertebrata</taxon>
        <taxon>Euteleostomi</taxon>
        <taxon>Actinopterygii</taxon>
        <taxon>Neopterygii</taxon>
        <taxon>Teleostei</taxon>
        <taxon>Ostariophysi</taxon>
        <taxon>Cypriniformes</taxon>
        <taxon>Cyprinidae</taxon>
        <taxon>Labeoninae</taxon>
        <taxon>Labeonini</taxon>
        <taxon>Cirrhinus</taxon>
    </lineage>
</organism>
<comment type="caution">
    <text evidence="3">The sequence shown here is derived from an EMBL/GenBank/DDBJ whole genome shotgun (WGS) entry which is preliminary data.</text>
</comment>
<name>A0ABD0MWE6_CIRMR</name>
<gene>
    <name evidence="3" type="ORF">M9458_052126</name>
</gene>
<proteinExistence type="predicted"/>